<dbReference type="AlphaFoldDB" id="A0A931AMU8"/>
<gene>
    <name evidence="3" type="ORF">ITP53_48080</name>
</gene>
<dbReference type="Proteomes" id="UP000605361">
    <property type="component" value="Unassembled WGS sequence"/>
</dbReference>
<dbReference type="RefSeq" id="WP_207757473.1">
    <property type="nucleotide sequence ID" value="NZ_JADOGI010000272.1"/>
</dbReference>
<feature type="region of interest" description="Disordered" evidence="1">
    <location>
        <begin position="1"/>
        <end position="69"/>
    </location>
</feature>
<name>A0A931AMU8_9ACTN</name>
<keyword evidence="4" id="KW-1185">Reference proteome</keyword>
<evidence type="ECO:0000313" key="4">
    <source>
        <dbReference type="Proteomes" id="UP000605361"/>
    </source>
</evidence>
<evidence type="ECO:0000256" key="2">
    <source>
        <dbReference type="SAM" id="Phobius"/>
    </source>
</evidence>
<feature type="compositionally biased region" description="Low complexity" evidence="1">
    <location>
        <begin position="1"/>
        <end position="20"/>
    </location>
</feature>
<evidence type="ECO:0000256" key="1">
    <source>
        <dbReference type="SAM" id="MobiDB-lite"/>
    </source>
</evidence>
<feature type="non-terminal residue" evidence="3">
    <location>
        <position position="1"/>
    </location>
</feature>
<reference evidence="3" key="1">
    <citation type="submission" date="2020-11" db="EMBL/GenBank/DDBJ databases">
        <title>Whole-genome analyses of Nonomuraea sp. K274.</title>
        <authorList>
            <person name="Veyisoglu A."/>
        </authorList>
    </citation>
    <scope>NUCLEOTIDE SEQUENCE</scope>
    <source>
        <strain evidence="3">K274</strain>
    </source>
</reference>
<organism evidence="3 4">
    <name type="scientific">Nonomuraea cypriaca</name>
    <dbReference type="NCBI Taxonomy" id="1187855"/>
    <lineage>
        <taxon>Bacteria</taxon>
        <taxon>Bacillati</taxon>
        <taxon>Actinomycetota</taxon>
        <taxon>Actinomycetes</taxon>
        <taxon>Streptosporangiales</taxon>
        <taxon>Streptosporangiaceae</taxon>
        <taxon>Nonomuraea</taxon>
    </lineage>
</organism>
<sequence length="156" mass="15755">RHPLKALRPLLPGAPGLRPGSTGLGTAQRPVLLAPPPSGIAGIRPRPVTARPGITRPRSGLLAPVTAATRPPLTSAAPVTVITPRRNPPPGPLTLITARRNPPARTLALITARRNPPARAFVLVAALGGAAVVVTWPSAGVVAGLAARPRPGAVAP</sequence>
<keyword evidence="2" id="KW-0472">Membrane</keyword>
<evidence type="ECO:0000313" key="3">
    <source>
        <dbReference type="EMBL" id="MBF8193304.1"/>
    </source>
</evidence>
<dbReference type="EMBL" id="JADOGI010000272">
    <property type="protein sequence ID" value="MBF8193304.1"/>
    <property type="molecule type" value="Genomic_DNA"/>
</dbReference>
<keyword evidence="2" id="KW-0812">Transmembrane</keyword>
<accession>A0A931AMU8</accession>
<proteinExistence type="predicted"/>
<keyword evidence="2" id="KW-1133">Transmembrane helix</keyword>
<protein>
    <submittedName>
        <fullName evidence="3">Uncharacterized protein</fullName>
    </submittedName>
</protein>
<comment type="caution">
    <text evidence="3">The sequence shown here is derived from an EMBL/GenBank/DDBJ whole genome shotgun (WGS) entry which is preliminary data.</text>
</comment>
<feature type="transmembrane region" description="Helical" evidence="2">
    <location>
        <begin position="120"/>
        <end position="147"/>
    </location>
</feature>